<evidence type="ECO:0000313" key="10">
    <source>
        <dbReference type="EMBL" id="EED35538.1"/>
    </source>
</evidence>
<keyword evidence="6 7" id="KW-0030">Aminoacyl-tRNA synthetase</keyword>
<dbReference type="GO" id="GO:0004818">
    <property type="term" value="F:glutamate-tRNA ligase activity"/>
    <property type="evidence" value="ECO:0007669"/>
    <property type="project" value="TreeGrafter"/>
</dbReference>
<dbReference type="InterPro" id="IPR000924">
    <property type="entry name" value="Glu/Gln-tRNA-synth"/>
</dbReference>
<dbReference type="SUPFAM" id="SSF52374">
    <property type="entry name" value="Nucleotidylyl transferase"/>
    <property type="match status" value="1"/>
</dbReference>
<dbReference type="RefSeq" id="WP_009020284.1">
    <property type="nucleotide sequence ID" value="NZ_DS999411.1"/>
</dbReference>
<dbReference type="PRINTS" id="PR00987">
    <property type="entry name" value="TRNASYNTHGLU"/>
</dbReference>
<comment type="similarity">
    <text evidence="7">Belongs to the class-I aminoacyl-tRNA synthetase family. GluQ subfamily.</text>
</comment>
<dbReference type="GO" id="GO:0006400">
    <property type="term" value="P:tRNA modification"/>
    <property type="evidence" value="ECO:0007669"/>
    <property type="project" value="InterPro"/>
</dbReference>
<dbReference type="OrthoDB" id="9807503at2"/>
<evidence type="ECO:0000313" key="11">
    <source>
        <dbReference type="Proteomes" id="UP000004699"/>
    </source>
</evidence>
<evidence type="ECO:0000256" key="3">
    <source>
        <dbReference type="ARBA" id="ARBA00022741"/>
    </source>
</evidence>
<feature type="domain" description="Glutamyl/glutaminyl-tRNA synthetase class Ib catalytic" evidence="9">
    <location>
        <begin position="14"/>
        <end position="242"/>
    </location>
</feature>
<dbReference type="Pfam" id="PF00749">
    <property type="entry name" value="tRNA-synt_1c"/>
    <property type="match status" value="1"/>
</dbReference>
<dbReference type="EMBL" id="DS999411">
    <property type="protein sequence ID" value="EED35538.1"/>
    <property type="molecule type" value="Genomic_DNA"/>
</dbReference>
<sequence>MSTCKSGTTAQYVGRFAPSPTGPLHAGSLVAALASYLDARHYAGRWLLRIDDIDPPRSSPGADELIPQALRAHGLDWDGHILRQSESSDLYDRALTQLINADLAFYCTCTRRRLGPSGCCMADCANQNHSTDDSSLRVRVPPDTLIEFHDRFMGLQRYPLGEHLPNFIIRRRDGLYAYQLAAAVDDGDGLITDVVRGADLLPSTPRQIYLQRLLGLATPRYAHVPVVCGSDGEKLSKQTGAQPLEAANARHNLLAALAFLAQEQPPEIGQSMAEMVDWSVTHWDPERLIR</sequence>
<evidence type="ECO:0000256" key="2">
    <source>
        <dbReference type="ARBA" id="ARBA00022723"/>
    </source>
</evidence>
<dbReference type="Proteomes" id="UP000004699">
    <property type="component" value="Unassembled WGS sequence"/>
</dbReference>
<keyword evidence="5 7" id="KW-0067">ATP-binding</keyword>
<keyword evidence="3 7" id="KW-0547">Nucleotide-binding</keyword>
<dbReference type="GO" id="GO:0008270">
    <property type="term" value="F:zinc ion binding"/>
    <property type="evidence" value="ECO:0007669"/>
    <property type="project" value="InterPro"/>
</dbReference>
<dbReference type="GO" id="GO:0005829">
    <property type="term" value="C:cytosol"/>
    <property type="evidence" value="ECO:0007669"/>
    <property type="project" value="TreeGrafter"/>
</dbReference>
<dbReference type="NCBIfam" id="TIGR03838">
    <property type="entry name" value="queuosine_YadB"/>
    <property type="match status" value="1"/>
</dbReference>
<protein>
    <recommendedName>
        <fullName evidence="7">Glutamyl-Q tRNA(Asp) synthetase</fullName>
        <shortName evidence="7">Glu-Q-RSs</shortName>
        <ecNumber evidence="7">6.1.1.-</ecNumber>
    </recommendedName>
</protein>
<evidence type="ECO:0000256" key="5">
    <source>
        <dbReference type="ARBA" id="ARBA00022840"/>
    </source>
</evidence>
<reference evidence="11" key="1">
    <citation type="journal article" date="2013" name="BMC Microbiol.">
        <title>Taxonomy and evolution of bacteriochlorophyll a-containing members of the OM60/NOR5 clade of marine gammaproteobacteria: description of Luminiphilus syltensis gen. nov., sp. nov., reclassification of Haliea rubra as Pseudohaliea rubra gen. nov., comb. nov., and emendation of Chromatocurvus halotolerans.</title>
        <authorList>
            <person name="Spring S."/>
            <person name="Riedel T."/>
            <person name="Sproer C."/>
            <person name="Yan S."/>
            <person name="Harder J."/>
            <person name="Fuchs B.M."/>
        </authorList>
    </citation>
    <scope>NUCLEOTIDE SEQUENCE [LARGE SCALE GENOMIC DNA]</scope>
    <source>
        <strain evidence="11">NOR51-B</strain>
    </source>
</reference>
<dbReference type="HOGENOM" id="CLU_015768_0_1_6"/>
<dbReference type="InterPro" id="IPR020058">
    <property type="entry name" value="Glu/Gln-tRNA-synth_Ib_cat-dom"/>
</dbReference>
<accession>B8KRY2</accession>
<evidence type="ECO:0000256" key="6">
    <source>
        <dbReference type="ARBA" id="ARBA00023146"/>
    </source>
</evidence>
<feature type="short sequence motif" description="'KMSKS' region" evidence="7">
    <location>
        <begin position="234"/>
        <end position="238"/>
    </location>
</feature>
<dbReference type="NCBIfam" id="NF004314">
    <property type="entry name" value="PRK05710.1-3"/>
    <property type="match status" value="1"/>
</dbReference>
<gene>
    <name evidence="7" type="primary">gluQ</name>
    <name evidence="10" type="ORF">NOR51B_1484</name>
</gene>
<dbReference type="Gene3D" id="3.40.50.620">
    <property type="entry name" value="HUPs"/>
    <property type="match status" value="1"/>
</dbReference>
<dbReference type="PANTHER" id="PTHR43311:SF1">
    <property type="entry name" value="GLUTAMYL-Q TRNA(ASP) SYNTHETASE"/>
    <property type="match status" value="1"/>
</dbReference>
<feature type="binding site" evidence="7">
    <location>
        <position position="178"/>
    </location>
    <ligand>
        <name>L-glutamate</name>
        <dbReference type="ChEBI" id="CHEBI:29985"/>
    </ligand>
</feature>
<dbReference type="PANTHER" id="PTHR43311">
    <property type="entry name" value="GLUTAMATE--TRNA LIGASE"/>
    <property type="match status" value="1"/>
</dbReference>
<keyword evidence="4" id="KW-0862">Zinc</keyword>
<feature type="binding site" evidence="7">
    <location>
        <position position="196"/>
    </location>
    <ligand>
        <name>L-glutamate</name>
        <dbReference type="ChEBI" id="CHEBI:29985"/>
    </ligand>
</feature>
<keyword evidence="11" id="KW-1185">Reference proteome</keyword>
<evidence type="ECO:0000256" key="7">
    <source>
        <dbReference type="HAMAP-Rule" id="MF_01428"/>
    </source>
</evidence>
<feature type="binding site" evidence="7">
    <location>
        <begin position="15"/>
        <end position="19"/>
    </location>
    <ligand>
        <name>L-glutamate</name>
        <dbReference type="ChEBI" id="CHEBI:29985"/>
    </ligand>
</feature>
<evidence type="ECO:0000256" key="8">
    <source>
        <dbReference type="RuleBase" id="RU363037"/>
    </source>
</evidence>
<dbReference type="eggNOG" id="COG0008">
    <property type="taxonomic scope" value="Bacteria"/>
</dbReference>
<keyword evidence="8" id="KW-0648">Protein biosynthesis</keyword>
<dbReference type="STRING" id="565045.NOR51B_1484"/>
<feature type="short sequence motif" description="'HIGH' region" evidence="7">
    <location>
        <begin position="18"/>
        <end position="28"/>
    </location>
</feature>
<dbReference type="GO" id="GO:0005524">
    <property type="term" value="F:ATP binding"/>
    <property type="evidence" value="ECO:0007669"/>
    <property type="project" value="UniProtKB-KW"/>
</dbReference>
<dbReference type="InterPro" id="IPR049940">
    <property type="entry name" value="GluQ/Sye"/>
</dbReference>
<keyword evidence="1 7" id="KW-0436">Ligase</keyword>
<feature type="binding site" evidence="7">
    <location>
        <position position="51"/>
    </location>
    <ligand>
        <name>L-glutamate</name>
        <dbReference type="ChEBI" id="CHEBI:29985"/>
    </ligand>
</feature>
<comment type="caution">
    <text evidence="7">Lacks conserved residue(s) required for the propagation of feature annotation.</text>
</comment>
<dbReference type="AlphaFoldDB" id="B8KRY2"/>
<keyword evidence="2" id="KW-0479">Metal-binding</keyword>
<feature type="binding site" evidence="7">
    <location>
        <position position="237"/>
    </location>
    <ligand>
        <name>ATP</name>
        <dbReference type="ChEBI" id="CHEBI:30616"/>
    </ligand>
</feature>
<name>B8KRY2_9GAMM</name>
<dbReference type="EC" id="6.1.1.-" evidence="7"/>
<dbReference type="InterPro" id="IPR014729">
    <property type="entry name" value="Rossmann-like_a/b/a_fold"/>
</dbReference>
<dbReference type="InterPro" id="IPR022380">
    <property type="entry name" value="Glu-Q_tRNA(Asp)_Synthase"/>
</dbReference>
<comment type="function">
    <text evidence="7">Catalyzes the tRNA-independent activation of glutamate in presence of ATP and the subsequent transfer of glutamate onto a tRNA(Asp). Glutamate is transferred on the 2-amino-5-(4,5-dihydroxy-2-cyclopenten-1-yl) moiety of the queuosine in the wobble position of the QUC anticodon.</text>
</comment>
<dbReference type="GO" id="GO:0006424">
    <property type="term" value="P:glutamyl-tRNA aminoacylation"/>
    <property type="evidence" value="ECO:0007669"/>
    <property type="project" value="InterPro"/>
</dbReference>
<evidence type="ECO:0000256" key="4">
    <source>
        <dbReference type="ARBA" id="ARBA00022833"/>
    </source>
</evidence>
<proteinExistence type="inferred from homology"/>
<evidence type="ECO:0000256" key="1">
    <source>
        <dbReference type="ARBA" id="ARBA00022598"/>
    </source>
</evidence>
<evidence type="ECO:0000259" key="9">
    <source>
        <dbReference type="Pfam" id="PF00749"/>
    </source>
</evidence>
<organism evidence="10 11">
    <name type="scientific">Luminiphilus syltensis NOR5-1B</name>
    <dbReference type="NCBI Taxonomy" id="565045"/>
    <lineage>
        <taxon>Bacteria</taxon>
        <taxon>Pseudomonadati</taxon>
        <taxon>Pseudomonadota</taxon>
        <taxon>Gammaproteobacteria</taxon>
        <taxon>Cellvibrionales</taxon>
        <taxon>Halieaceae</taxon>
        <taxon>Luminiphilus</taxon>
    </lineage>
</organism>
<dbReference type="HAMAP" id="MF_01428">
    <property type="entry name" value="Glu_Q_tRNA_synth"/>
    <property type="match status" value="1"/>
</dbReference>